<sequence length="98" mass="10872">MGKAHVPEHAADAVIQVGQGHDGQVAFMLQIIADGSEQVFLERQSRSRLARGGFQRVGQPLLTVLGDQEVAEFEQRSVVSEADHGKWMGRRYKMGNLR</sequence>
<gene>
    <name evidence="1" type="ORF">Abiwalacus_09550</name>
</gene>
<reference evidence="1" key="1">
    <citation type="submission" date="2022-06" db="EMBL/GenBank/DDBJ databases">
        <title>Akkermansia biwalacus sp. nov., an anaerobic mucin-degrading bacterium isolated from human intestine.</title>
        <authorList>
            <person name="Kobayashi Y."/>
            <person name="Inoue S."/>
            <person name="Kawahara T."/>
            <person name="Kohda N."/>
        </authorList>
    </citation>
    <scope>NUCLEOTIDE SEQUENCE</scope>
    <source>
        <strain evidence="1">WON2089</strain>
    </source>
</reference>
<keyword evidence="2" id="KW-1185">Reference proteome</keyword>
<organism evidence="1 2">
    <name type="scientific">Akkermansia biwaensis</name>
    <dbReference type="NCBI Taxonomy" id="2946555"/>
    <lineage>
        <taxon>Bacteria</taxon>
        <taxon>Pseudomonadati</taxon>
        <taxon>Verrucomicrobiota</taxon>
        <taxon>Verrucomicrobiia</taxon>
        <taxon>Verrucomicrobiales</taxon>
        <taxon>Akkermansiaceae</taxon>
        <taxon>Akkermansia</taxon>
    </lineage>
</organism>
<name>A0ABM7ZFE4_9BACT</name>
<dbReference type="EMBL" id="AP025943">
    <property type="protein sequence ID" value="BDL43381.1"/>
    <property type="molecule type" value="Genomic_DNA"/>
</dbReference>
<evidence type="ECO:0000313" key="2">
    <source>
        <dbReference type="Proteomes" id="UP001062263"/>
    </source>
</evidence>
<protein>
    <submittedName>
        <fullName evidence="1">Uncharacterized protein</fullName>
    </submittedName>
</protein>
<evidence type="ECO:0000313" key="1">
    <source>
        <dbReference type="EMBL" id="BDL43381.1"/>
    </source>
</evidence>
<accession>A0ABM7ZFE4</accession>
<proteinExistence type="predicted"/>
<dbReference type="Proteomes" id="UP001062263">
    <property type="component" value="Chromosome"/>
</dbReference>